<proteinExistence type="predicted"/>
<keyword evidence="2" id="KW-1185">Reference proteome</keyword>
<dbReference type="GO" id="GO:0060271">
    <property type="term" value="P:cilium assembly"/>
    <property type="evidence" value="ECO:0007669"/>
    <property type="project" value="TreeGrafter"/>
</dbReference>
<evidence type="ECO:0000313" key="1">
    <source>
        <dbReference type="EMBL" id="GCB64431.1"/>
    </source>
</evidence>
<reference evidence="1 2" key="1">
    <citation type="journal article" date="2018" name="Nat. Ecol. Evol.">
        <title>Shark genomes provide insights into elasmobranch evolution and the origin of vertebrates.</title>
        <authorList>
            <person name="Hara Y"/>
            <person name="Yamaguchi K"/>
            <person name="Onimaru K"/>
            <person name="Kadota M"/>
            <person name="Koyanagi M"/>
            <person name="Keeley SD"/>
            <person name="Tatsumi K"/>
            <person name="Tanaka K"/>
            <person name="Motone F"/>
            <person name="Kageyama Y"/>
            <person name="Nozu R"/>
            <person name="Adachi N"/>
            <person name="Nishimura O"/>
            <person name="Nakagawa R"/>
            <person name="Tanegashima C"/>
            <person name="Kiyatake I"/>
            <person name="Matsumoto R"/>
            <person name="Murakumo K"/>
            <person name="Nishida K"/>
            <person name="Terakita A"/>
            <person name="Kuratani S"/>
            <person name="Sato K"/>
            <person name="Hyodo S Kuraku.S."/>
        </authorList>
    </citation>
    <scope>NUCLEOTIDE SEQUENCE [LARGE SCALE GENOMIC DNA]</scope>
</reference>
<organism evidence="1 2">
    <name type="scientific">Scyliorhinus torazame</name>
    <name type="common">Cloudy catshark</name>
    <name type="synonym">Catulus torazame</name>
    <dbReference type="NCBI Taxonomy" id="75743"/>
    <lineage>
        <taxon>Eukaryota</taxon>
        <taxon>Metazoa</taxon>
        <taxon>Chordata</taxon>
        <taxon>Craniata</taxon>
        <taxon>Vertebrata</taxon>
        <taxon>Chondrichthyes</taxon>
        <taxon>Elasmobranchii</taxon>
        <taxon>Galeomorphii</taxon>
        <taxon>Galeoidea</taxon>
        <taxon>Carcharhiniformes</taxon>
        <taxon>Scyliorhinidae</taxon>
        <taxon>Scyliorhinus</taxon>
    </lineage>
</organism>
<dbReference type="OrthoDB" id="9948328at2759"/>
<gene>
    <name evidence="1" type="ORF">scyTo_0009809</name>
</gene>
<dbReference type="AlphaFoldDB" id="A0A401NU59"/>
<dbReference type="Proteomes" id="UP000288216">
    <property type="component" value="Unassembled WGS sequence"/>
</dbReference>
<name>A0A401NU59_SCYTO</name>
<sequence length="513" mass="57490">MLPSPNGSFDGYKHCAWMHILSILQEVTIWCNLGDVDPVVMVDITLYSAGLLETLADSCVKSKRKPGNAAAHEIQSDTATSTQTAGITMQTEHCTPTNILMKHPAEQLDIACKMLEKGLDSIEVARSATVSIDKTLLCDTSYMKLDDYIYRSSSLLNQTEEPDVPKEDSSKVTALGTFIMDLHLELIQVYYRVAFKLLKMNCESTNYENNNQEIIGPHENYGFTISTEADIIKKVKKNNVLKAVFLIQKVMFLYNKDHDQSSRNHLLEKAATLLQKAEAEEKMLYLLSTQQPTTDNRKLGVVPAPILLSRSHNSMIFKPAHFTSSEKVYWYRIFARTATGSILKVRLKDSMLRGTGQEAAYQLGHYSVAKLAFSVLWEHFVPQECQTPADEGFVSDQTKCSITQKSLNNKAVSLASPILLRNFLGSIFIDSDISCQEDAIYCDTLSDNGPLYKGQLRRLAKCERILIVIEIAGWINDANQALQAVVQCYGLLAPMIFHRIPSTPVVQVRMLEK</sequence>
<accession>A0A401NU59</accession>
<dbReference type="EMBL" id="BFAA01004100">
    <property type="protein sequence ID" value="GCB64431.1"/>
    <property type="molecule type" value="Genomic_DNA"/>
</dbReference>
<dbReference type="PANTHER" id="PTHR33487">
    <property type="entry name" value="CILIA- AND FLAGELLA-ASSOCIATED PROTEIN 54"/>
    <property type="match status" value="1"/>
</dbReference>
<protein>
    <submittedName>
        <fullName evidence="1">Uncharacterized protein</fullName>
    </submittedName>
</protein>
<dbReference type="STRING" id="75743.A0A401NU59"/>
<comment type="caution">
    <text evidence="1">The sequence shown here is derived from an EMBL/GenBank/DDBJ whole genome shotgun (WGS) entry which is preliminary data.</text>
</comment>
<evidence type="ECO:0000313" key="2">
    <source>
        <dbReference type="Proteomes" id="UP000288216"/>
    </source>
</evidence>
<dbReference type="PANTHER" id="PTHR33487:SF1">
    <property type="entry name" value="CILIA- AND FLAGELLA-ASSOCIATED PROTEIN 54"/>
    <property type="match status" value="1"/>
</dbReference>